<dbReference type="Proteomes" id="UP001322664">
    <property type="component" value="Chromosome"/>
</dbReference>
<keyword evidence="2" id="KW-0813">Transport</keyword>
<feature type="transmembrane region" description="Helical" evidence="7">
    <location>
        <begin position="159"/>
        <end position="175"/>
    </location>
</feature>
<dbReference type="PANTHER" id="PTHR43266:SF2">
    <property type="entry name" value="MAJOR FACILITATOR SUPERFAMILY (MFS) PROFILE DOMAIN-CONTAINING PROTEIN"/>
    <property type="match status" value="1"/>
</dbReference>
<accession>A0ABZ0RWB0</accession>
<evidence type="ECO:0000256" key="3">
    <source>
        <dbReference type="ARBA" id="ARBA00022475"/>
    </source>
</evidence>
<dbReference type="InterPro" id="IPR011701">
    <property type="entry name" value="MFS"/>
</dbReference>
<feature type="transmembrane region" description="Helical" evidence="7">
    <location>
        <begin position="209"/>
        <end position="228"/>
    </location>
</feature>
<name>A0ABZ0RWB0_9BACI</name>
<dbReference type="Gene3D" id="1.20.1250.20">
    <property type="entry name" value="MFS general substrate transporter like domains"/>
    <property type="match status" value="2"/>
</dbReference>
<feature type="transmembrane region" description="Helical" evidence="7">
    <location>
        <begin position="135"/>
        <end position="153"/>
    </location>
</feature>
<keyword evidence="9" id="KW-1185">Reference proteome</keyword>
<dbReference type="EMBL" id="CP137624">
    <property type="protein sequence ID" value="WPK11118.1"/>
    <property type="molecule type" value="Genomic_DNA"/>
</dbReference>
<proteinExistence type="predicted"/>
<sequence length="391" mass="43690">MTRTKIYLLTSFFIANIGEWVYFIALNLIILALTSSATSVTILYLFMPIAMLVTNSWAGSFVDRVNIKKLVIYLHLLRAILILILVMTTHMLTIYILTFFIQIFTAIYTNAIFVYSTKVISENEQQRFNAWRSMAQSSGFILGPMITGLFFFIGTAHLAIVMNSIALIIAALLLGKCPHISETGIQQRVTFATIQADWRIVYLYAHKHLSISFIFILNGLFIVCLTAIDSLEAAFATRTLQMSESTYGLLVSIAGIGFIAGSICNMKWLVKPLNAIFYGVLCCSVGYLCYGLAQNWWMAALGFFILSFANSFVSVGFMTYIQQALPAAMLGRFTAIFSLLEAFTTITILLLLSIGTQIISLRILVLLGTCLLWGLAFLYGVYYIKHRSAVY</sequence>
<dbReference type="RefSeq" id="WP_319836209.1">
    <property type="nucleotide sequence ID" value="NZ_CP137624.1"/>
</dbReference>
<reference evidence="8 9" key="1">
    <citation type="submission" date="2023-09" db="EMBL/GenBank/DDBJ databases">
        <authorList>
            <person name="Page C.A."/>
            <person name="Perez-Diaz I.M."/>
        </authorList>
    </citation>
    <scope>NUCLEOTIDE SEQUENCE [LARGE SCALE GENOMIC DNA]</scope>
    <source>
        <strain evidence="8 9">Ll15</strain>
    </source>
</reference>
<feature type="transmembrane region" description="Helical" evidence="7">
    <location>
        <begin position="70"/>
        <end position="88"/>
    </location>
</feature>
<gene>
    <name evidence="8" type="ORF">R6U77_14650</name>
</gene>
<keyword evidence="5 7" id="KW-1133">Transmembrane helix</keyword>
<dbReference type="PRINTS" id="PR01988">
    <property type="entry name" value="EXPORTERBACE"/>
</dbReference>
<evidence type="ECO:0000256" key="2">
    <source>
        <dbReference type="ARBA" id="ARBA00022448"/>
    </source>
</evidence>
<evidence type="ECO:0000256" key="1">
    <source>
        <dbReference type="ARBA" id="ARBA00004651"/>
    </source>
</evidence>
<protein>
    <submittedName>
        <fullName evidence="8">MFS transporter</fullName>
    </submittedName>
</protein>
<feature type="transmembrane region" description="Helical" evidence="7">
    <location>
        <begin position="275"/>
        <end position="293"/>
    </location>
</feature>
<organism evidence="8 9">
    <name type="scientific">Lysinibacillus louembei</name>
    <dbReference type="NCBI Taxonomy" id="1470088"/>
    <lineage>
        <taxon>Bacteria</taxon>
        <taxon>Bacillati</taxon>
        <taxon>Bacillota</taxon>
        <taxon>Bacilli</taxon>
        <taxon>Bacillales</taxon>
        <taxon>Bacillaceae</taxon>
        <taxon>Lysinibacillus</taxon>
    </lineage>
</organism>
<dbReference type="Pfam" id="PF07690">
    <property type="entry name" value="MFS_1"/>
    <property type="match status" value="1"/>
</dbReference>
<comment type="subcellular location">
    <subcellularLocation>
        <location evidence="1">Cell membrane</location>
        <topology evidence="1">Multi-pass membrane protein</topology>
    </subcellularLocation>
</comment>
<dbReference type="SUPFAM" id="SSF103473">
    <property type="entry name" value="MFS general substrate transporter"/>
    <property type="match status" value="1"/>
</dbReference>
<feature type="transmembrane region" description="Helical" evidence="7">
    <location>
        <begin position="361"/>
        <end position="384"/>
    </location>
</feature>
<evidence type="ECO:0000256" key="5">
    <source>
        <dbReference type="ARBA" id="ARBA00022989"/>
    </source>
</evidence>
<evidence type="ECO:0000256" key="7">
    <source>
        <dbReference type="SAM" id="Phobius"/>
    </source>
</evidence>
<dbReference type="PANTHER" id="PTHR43266">
    <property type="entry name" value="MACROLIDE-EFFLUX PROTEIN"/>
    <property type="match status" value="1"/>
</dbReference>
<keyword evidence="6 7" id="KW-0472">Membrane</keyword>
<feature type="transmembrane region" description="Helical" evidence="7">
    <location>
        <begin position="94"/>
        <end position="115"/>
    </location>
</feature>
<dbReference type="CDD" id="cd06173">
    <property type="entry name" value="MFS_MefA_like"/>
    <property type="match status" value="1"/>
</dbReference>
<dbReference type="InterPro" id="IPR022324">
    <property type="entry name" value="Bacilysin_exporter_BacE_put"/>
</dbReference>
<evidence type="ECO:0000313" key="9">
    <source>
        <dbReference type="Proteomes" id="UP001322664"/>
    </source>
</evidence>
<feature type="transmembrane region" description="Helical" evidence="7">
    <location>
        <begin position="248"/>
        <end position="268"/>
    </location>
</feature>
<evidence type="ECO:0000313" key="8">
    <source>
        <dbReference type="EMBL" id="WPK11118.1"/>
    </source>
</evidence>
<feature type="transmembrane region" description="Helical" evidence="7">
    <location>
        <begin position="299"/>
        <end position="321"/>
    </location>
</feature>
<evidence type="ECO:0000256" key="6">
    <source>
        <dbReference type="ARBA" id="ARBA00023136"/>
    </source>
</evidence>
<feature type="transmembrane region" description="Helical" evidence="7">
    <location>
        <begin position="333"/>
        <end position="355"/>
    </location>
</feature>
<keyword evidence="3" id="KW-1003">Cell membrane</keyword>
<feature type="transmembrane region" description="Helical" evidence="7">
    <location>
        <begin position="7"/>
        <end position="33"/>
    </location>
</feature>
<feature type="transmembrane region" description="Helical" evidence="7">
    <location>
        <begin position="39"/>
        <end position="58"/>
    </location>
</feature>
<keyword evidence="4 7" id="KW-0812">Transmembrane</keyword>
<evidence type="ECO:0000256" key="4">
    <source>
        <dbReference type="ARBA" id="ARBA00022692"/>
    </source>
</evidence>
<dbReference type="InterPro" id="IPR036259">
    <property type="entry name" value="MFS_trans_sf"/>
</dbReference>